<sequence length="170" mass="17515">MRPFFATGWARPPATRCSTAAGTGGGRCKGKRERRWGLTGRYGGRRRLVAGSSGWHGNGGPAVFHEREPADGGRKDLGNKEERGVAELPTRAAVPGKATAQVGVNRGGAGGGNRAGVELALEAVRLAVVEAQCGGDGSGGKWWLEAGKKEWRPGWITAMPTAAAAQLGGG</sequence>
<feature type="compositionally biased region" description="Basic and acidic residues" evidence="1">
    <location>
        <begin position="64"/>
        <end position="80"/>
    </location>
</feature>
<reference evidence="2" key="1">
    <citation type="journal article" date="2004" name="Plant Cell">
        <title>Composition and structure of the centromeric region of rice chromosome 8.</title>
        <authorList>
            <person name="Wu J."/>
            <person name="Yamagata H."/>
            <person name="Hayashi-Tsugane M."/>
            <person name="Hijishita S."/>
            <person name="Fujisawa M."/>
            <person name="Shibata M."/>
            <person name="Itoh Y."/>
            <person name="Nakamura M."/>
            <person name="Sakaguchi M."/>
            <person name="Yoshihara R."/>
            <person name="Kobayashi H."/>
            <person name="Itoh K."/>
            <person name="Karasawa W."/>
            <person name="Yamamoto M."/>
            <person name="Saji S."/>
            <person name="Katagiri S."/>
            <person name="Kanamori H."/>
            <person name="Namiki N."/>
            <person name="Katayose Y."/>
            <person name="Matsumoto T."/>
            <person name="Sasaki T."/>
        </authorList>
    </citation>
    <scope>NUCLEOTIDE SEQUENCE</scope>
</reference>
<accession>Q69LB6</accession>
<dbReference type="AlphaFoldDB" id="Q69LB6"/>
<name>Q69LB6_ORYSJ</name>
<gene>
    <name evidence="2" type="primary">P0024C06.116</name>
</gene>
<feature type="region of interest" description="Disordered" evidence="1">
    <location>
        <begin position="52"/>
        <end position="80"/>
    </location>
</feature>
<proteinExistence type="predicted"/>
<evidence type="ECO:0000256" key="1">
    <source>
        <dbReference type="SAM" id="MobiDB-lite"/>
    </source>
</evidence>
<protein>
    <submittedName>
        <fullName evidence="2">Uncharacterized protein</fullName>
    </submittedName>
</protein>
<organism evidence="2">
    <name type="scientific">Oryza sativa subsp. japonica</name>
    <name type="common">Rice</name>
    <dbReference type="NCBI Taxonomy" id="39947"/>
    <lineage>
        <taxon>Eukaryota</taxon>
        <taxon>Viridiplantae</taxon>
        <taxon>Streptophyta</taxon>
        <taxon>Embryophyta</taxon>
        <taxon>Tracheophyta</taxon>
        <taxon>Spermatophyta</taxon>
        <taxon>Magnoliopsida</taxon>
        <taxon>Liliopsida</taxon>
        <taxon>Poales</taxon>
        <taxon>Poaceae</taxon>
        <taxon>BOP clade</taxon>
        <taxon>Oryzoideae</taxon>
        <taxon>Oryzeae</taxon>
        <taxon>Oryzinae</taxon>
        <taxon>Oryza</taxon>
        <taxon>Oryza sativa</taxon>
    </lineage>
</organism>
<evidence type="ECO:0000313" key="2">
    <source>
        <dbReference type="EMBL" id="BAD31287.1"/>
    </source>
</evidence>
<dbReference type="EMBL" id="AP005305">
    <property type="protein sequence ID" value="BAD31287.1"/>
    <property type="molecule type" value="Genomic_DNA"/>
</dbReference>